<feature type="compositionally biased region" description="Basic and acidic residues" evidence="1">
    <location>
        <begin position="716"/>
        <end position="735"/>
    </location>
</feature>
<gene>
    <name evidence="2" type="ORF">FCC1311_054832</name>
</gene>
<feature type="compositionally biased region" description="Acidic residues" evidence="1">
    <location>
        <begin position="696"/>
        <end position="706"/>
    </location>
</feature>
<dbReference type="InterPro" id="IPR011989">
    <property type="entry name" value="ARM-like"/>
</dbReference>
<proteinExistence type="predicted"/>
<dbReference type="GO" id="GO:0007165">
    <property type="term" value="P:signal transduction"/>
    <property type="evidence" value="ECO:0007669"/>
    <property type="project" value="InterPro"/>
</dbReference>
<dbReference type="Pfam" id="PF01603">
    <property type="entry name" value="B56"/>
    <property type="match status" value="1"/>
</dbReference>
<evidence type="ECO:0000313" key="3">
    <source>
        <dbReference type="Proteomes" id="UP000241890"/>
    </source>
</evidence>
<accession>A0A2R5GLV1</accession>
<reference evidence="2 3" key="1">
    <citation type="submission" date="2017-12" db="EMBL/GenBank/DDBJ databases">
        <title>Sequencing, de novo assembly and annotation of complete genome of a new Thraustochytrid species, strain FCC1311.</title>
        <authorList>
            <person name="Sedici K."/>
            <person name="Godart F."/>
            <person name="Aiese Cigliano R."/>
            <person name="Sanseverino W."/>
            <person name="Barakat M."/>
            <person name="Ortet P."/>
            <person name="Marechal E."/>
            <person name="Cagnac O."/>
            <person name="Amato A."/>
        </authorList>
    </citation>
    <scope>NUCLEOTIDE SEQUENCE [LARGE SCALE GENOMIC DNA]</scope>
</reference>
<evidence type="ECO:0000256" key="1">
    <source>
        <dbReference type="SAM" id="MobiDB-lite"/>
    </source>
</evidence>
<dbReference type="PANTHER" id="PTHR10257:SF3">
    <property type="entry name" value="SERINE_THREONINE-PROTEIN PHOSPHATASE 2A 56 KDA REGULATORY SUBUNIT GAMMA ISOFORM"/>
    <property type="match status" value="1"/>
</dbReference>
<feature type="compositionally biased region" description="Basic and acidic residues" evidence="1">
    <location>
        <begin position="753"/>
        <end position="780"/>
    </location>
</feature>
<organism evidence="2 3">
    <name type="scientific">Hondaea fermentalgiana</name>
    <dbReference type="NCBI Taxonomy" id="2315210"/>
    <lineage>
        <taxon>Eukaryota</taxon>
        <taxon>Sar</taxon>
        <taxon>Stramenopiles</taxon>
        <taxon>Bigyra</taxon>
        <taxon>Labyrinthulomycetes</taxon>
        <taxon>Thraustochytrida</taxon>
        <taxon>Thraustochytriidae</taxon>
        <taxon>Hondaea</taxon>
    </lineage>
</organism>
<dbReference type="InterPro" id="IPR016024">
    <property type="entry name" value="ARM-type_fold"/>
</dbReference>
<feature type="compositionally biased region" description="Acidic residues" evidence="1">
    <location>
        <begin position="581"/>
        <end position="599"/>
    </location>
</feature>
<feature type="compositionally biased region" description="Polar residues" evidence="1">
    <location>
        <begin position="254"/>
        <end position="267"/>
    </location>
</feature>
<feature type="region of interest" description="Disordered" evidence="1">
    <location>
        <begin position="253"/>
        <end position="282"/>
    </location>
</feature>
<feature type="compositionally biased region" description="Acidic residues" evidence="1">
    <location>
        <begin position="743"/>
        <end position="752"/>
    </location>
</feature>
<feature type="compositionally biased region" description="Basic and acidic residues" evidence="1">
    <location>
        <begin position="643"/>
        <end position="660"/>
    </location>
</feature>
<feature type="compositionally biased region" description="Acidic residues" evidence="1">
    <location>
        <begin position="626"/>
        <end position="642"/>
    </location>
</feature>
<name>A0A2R5GLV1_9STRA</name>
<protein>
    <submittedName>
        <fullName evidence="2">Serine/threonine-protein phosphatase 2A 56 kDa regulatory subunit alpha isoform</fullName>
    </submittedName>
</protein>
<comment type="caution">
    <text evidence="2">The sequence shown here is derived from an EMBL/GenBank/DDBJ whole genome shotgun (WGS) entry which is preliminary data.</text>
</comment>
<dbReference type="OrthoDB" id="10264446at2759"/>
<feature type="region of interest" description="Disordered" evidence="1">
    <location>
        <begin position="619"/>
        <end position="780"/>
    </location>
</feature>
<dbReference type="Proteomes" id="UP000241890">
    <property type="component" value="Unassembled WGS sequence"/>
</dbReference>
<feature type="region of interest" description="Disordered" evidence="1">
    <location>
        <begin position="570"/>
        <end position="599"/>
    </location>
</feature>
<dbReference type="Gene3D" id="1.25.10.10">
    <property type="entry name" value="Leucine-rich Repeat Variant"/>
    <property type="match status" value="1"/>
</dbReference>
<dbReference type="EMBL" id="BEYU01000054">
    <property type="protein sequence ID" value="GBG29261.1"/>
    <property type="molecule type" value="Genomic_DNA"/>
</dbReference>
<dbReference type="InParanoid" id="A0A2R5GLV1"/>
<dbReference type="AlphaFoldDB" id="A0A2R5GLV1"/>
<dbReference type="GO" id="GO:0019888">
    <property type="term" value="F:protein phosphatase regulator activity"/>
    <property type="evidence" value="ECO:0007669"/>
    <property type="project" value="InterPro"/>
</dbReference>
<sequence>MVILNDAEQSLLFFDPDTEIDEALWFDSETSQRAALLVAGLHEASIDIAHSEDAPTSEVLQMDLRGTNAGAAKENASDTTEPSANRIFLAFSTPDQAMSWTAAIKRASFPSGPLWTSRPQHIEDYAMSTLPCLKVGAVWRAEGTKTSVMIDSLRLCSSASLVDAASAESSLLLLRLKIFGCTLSMDQVLTSGEPDPLEVENLKTTTLQELLSFVTSCEMTGRQIDEIALLDFVEMIALNVMRPLHVLGSGGQAIKSSSTGRSTNFRHSSSRNEGGDAGRSGDDDDPVWTHLALAYELFLKLLSSGVCELSAKKRCVREELCHEFVQLFRSPNQIERDYVKTIAHCMYSKLVSHRGTMRQAMAHALLDYVHVSRVHEGVAEMLEVFGSIASGFAMPVKEEHREMLLRSLLPLHSMPGSEAFHEQLSFVLMQYVTKDPDLVVPVVRALLKYWPHRNAAKQILFLGEIGELVAFVDPAHFVHLRGPLMTQLGACIGGRHFQVAEYSMGLLNNNSLYALIFDDPSSRRFAYPRLVRALCAASESWNASVRQIGSDILQFLRTLDFQLYLVASNGSRPATSHDQDAETNTDGDEEEEDEDENVFGDDDLEIDLFHVEDSNEDHLAARAEEQADEEEEEEEEEEDKNAEDDGRFATEVNFERAGHEKHLRTSSPQTDTDAVSDGESGEHSGTTISTNNNNANDDESDDDENNEMSFAGVGENIKHENEKESKSSDVYEKENASGPSNDHEDDEENGREEDDRTIESRTSADCRTHKNFDHLERVSP</sequence>
<dbReference type="SUPFAM" id="SSF48371">
    <property type="entry name" value="ARM repeat"/>
    <property type="match status" value="1"/>
</dbReference>
<dbReference type="PANTHER" id="PTHR10257">
    <property type="entry name" value="SERINE/THREONINE PROTEIN PHOSPHATASE 2A PP2A REGULATORY SUBUNIT B"/>
    <property type="match status" value="1"/>
</dbReference>
<dbReference type="GO" id="GO:0000159">
    <property type="term" value="C:protein phosphatase type 2A complex"/>
    <property type="evidence" value="ECO:0007669"/>
    <property type="project" value="InterPro"/>
</dbReference>
<keyword evidence="3" id="KW-1185">Reference proteome</keyword>
<dbReference type="InterPro" id="IPR002554">
    <property type="entry name" value="PP2A_B56"/>
</dbReference>
<evidence type="ECO:0000313" key="2">
    <source>
        <dbReference type="EMBL" id="GBG29261.1"/>
    </source>
</evidence>